<organism evidence="2 3">
    <name type="scientific">Synaphobranchus kaupii</name>
    <name type="common">Kaup's arrowtooth eel</name>
    <dbReference type="NCBI Taxonomy" id="118154"/>
    <lineage>
        <taxon>Eukaryota</taxon>
        <taxon>Metazoa</taxon>
        <taxon>Chordata</taxon>
        <taxon>Craniata</taxon>
        <taxon>Vertebrata</taxon>
        <taxon>Euteleostomi</taxon>
        <taxon>Actinopterygii</taxon>
        <taxon>Neopterygii</taxon>
        <taxon>Teleostei</taxon>
        <taxon>Anguilliformes</taxon>
        <taxon>Synaphobranchidae</taxon>
        <taxon>Synaphobranchus</taxon>
    </lineage>
</organism>
<protein>
    <submittedName>
        <fullName evidence="2">Uncharacterized protein</fullName>
    </submittedName>
</protein>
<dbReference type="AlphaFoldDB" id="A0A9Q1JA46"/>
<proteinExistence type="predicted"/>
<feature type="compositionally biased region" description="Polar residues" evidence="1">
    <location>
        <begin position="97"/>
        <end position="115"/>
    </location>
</feature>
<name>A0A9Q1JA46_SYNKA</name>
<evidence type="ECO:0000256" key="1">
    <source>
        <dbReference type="SAM" id="MobiDB-lite"/>
    </source>
</evidence>
<feature type="region of interest" description="Disordered" evidence="1">
    <location>
        <begin position="45"/>
        <end position="64"/>
    </location>
</feature>
<evidence type="ECO:0000313" key="3">
    <source>
        <dbReference type="Proteomes" id="UP001152622"/>
    </source>
</evidence>
<feature type="region of interest" description="Disordered" evidence="1">
    <location>
        <begin position="93"/>
        <end position="122"/>
    </location>
</feature>
<feature type="region of interest" description="Disordered" evidence="1">
    <location>
        <begin position="1"/>
        <end position="23"/>
    </location>
</feature>
<sequence>MSGEKTNEKAGEERSREIALESEGRIGVDNEALVKERGAEEVVIPEDQVEEEPHTDDPQEGFYPAPGLPRYLLSYFNRASERLIGKDALKGGENEQALRSNGESRTVPSHLTWCTSRPPLSL</sequence>
<reference evidence="2" key="1">
    <citation type="journal article" date="2023" name="Science">
        <title>Genome structures resolve the early diversification of teleost fishes.</title>
        <authorList>
            <person name="Parey E."/>
            <person name="Louis A."/>
            <person name="Montfort J."/>
            <person name="Bouchez O."/>
            <person name="Roques C."/>
            <person name="Iampietro C."/>
            <person name="Lluch J."/>
            <person name="Castinel A."/>
            <person name="Donnadieu C."/>
            <person name="Desvignes T."/>
            <person name="Floi Bucao C."/>
            <person name="Jouanno E."/>
            <person name="Wen M."/>
            <person name="Mejri S."/>
            <person name="Dirks R."/>
            <person name="Jansen H."/>
            <person name="Henkel C."/>
            <person name="Chen W.J."/>
            <person name="Zahm M."/>
            <person name="Cabau C."/>
            <person name="Klopp C."/>
            <person name="Thompson A.W."/>
            <person name="Robinson-Rechavi M."/>
            <person name="Braasch I."/>
            <person name="Lecointre G."/>
            <person name="Bobe J."/>
            <person name="Postlethwait J.H."/>
            <person name="Berthelot C."/>
            <person name="Roest Crollius H."/>
            <person name="Guiguen Y."/>
        </authorList>
    </citation>
    <scope>NUCLEOTIDE SEQUENCE</scope>
    <source>
        <strain evidence="2">WJC10195</strain>
    </source>
</reference>
<dbReference type="Proteomes" id="UP001152622">
    <property type="component" value="Chromosome 2"/>
</dbReference>
<keyword evidence="3" id="KW-1185">Reference proteome</keyword>
<evidence type="ECO:0000313" key="2">
    <source>
        <dbReference type="EMBL" id="KAJ8375258.1"/>
    </source>
</evidence>
<comment type="caution">
    <text evidence="2">The sequence shown here is derived from an EMBL/GenBank/DDBJ whole genome shotgun (WGS) entry which is preliminary data.</text>
</comment>
<dbReference type="EMBL" id="JAINUF010000002">
    <property type="protein sequence ID" value="KAJ8375258.1"/>
    <property type="molecule type" value="Genomic_DNA"/>
</dbReference>
<gene>
    <name evidence="2" type="ORF">SKAU_G00058380</name>
</gene>
<accession>A0A9Q1JA46</accession>